<evidence type="ECO:0000256" key="1">
    <source>
        <dbReference type="SAM" id="MobiDB-lite"/>
    </source>
</evidence>
<feature type="transmembrane region" description="Helical" evidence="2">
    <location>
        <begin position="1239"/>
        <end position="1257"/>
    </location>
</feature>
<dbReference type="EnsemblMetazoa" id="Aqu2.1.31845_001">
    <property type="protein sequence ID" value="Aqu2.1.31845_001"/>
    <property type="gene ID" value="Aqu2.1.31845"/>
</dbReference>
<feature type="chain" id="PRO_5010877882" description="Fibronectin type-III domain-containing protein" evidence="3">
    <location>
        <begin position="18"/>
        <end position="1532"/>
    </location>
</feature>
<dbReference type="SMART" id="SM00060">
    <property type="entry name" value="FN3"/>
    <property type="match status" value="1"/>
</dbReference>
<reference evidence="5" key="1">
    <citation type="submission" date="2017-05" db="UniProtKB">
        <authorList>
            <consortium name="EnsemblMetazoa"/>
        </authorList>
    </citation>
    <scope>IDENTIFICATION</scope>
</reference>
<dbReference type="Gene3D" id="2.60.40.10">
    <property type="entry name" value="Immunoglobulins"/>
    <property type="match status" value="1"/>
</dbReference>
<feature type="transmembrane region" description="Helical" evidence="2">
    <location>
        <begin position="1363"/>
        <end position="1386"/>
    </location>
</feature>
<dbReference type="PROSITE" id="PS50853">
    <property type="entry name" value="FN3"/>
    <property type="match status" value="1"/>
</dbReference>
<dbReference type="InParanoid" id="A0A1X7UV36"/>
<feature type="transmembrane region" description="Helical" evidence="2">
    <location>
        <begin position="1302"/>
        <end position="1325"/>
    </location>
</feature>
<evidence type="ECO:0000259" key="4">
    <source>
        <dbReference type="PROSITE" id="PS50853"/>
    </source>
</evidence>
<feature type="domain" description="Fibronectin type-III" evidence="4">
    <location>
        <begin position="164"/>
        <end position="260"/>
    </location>
</feature>
<accession>A0A1X7UV36</accession>
<sequence>MTMILLLLDLIAFSVLTQTSPSYSPVCPGDRLVLTCITAAATEKSGGLSSFWKIRPGHESQLEVTGPATVAGFMFNIANLNSTATITTAIYESVSESLNASMIECTGISFILDPQSDVVAIYVTVNDSNGSSTQFNSTGNNPNITIDDLEVDTNYSFVIIVPAQVVNISWDQISTDSITIRWNNNEDYSTLPVPPIQYYIIKVYNRSNSIIYNSKTNDTNITITGLPLTDTNYTVSIIPVNVVGCGPSVTVNGQYSVLKASDDDGDDTPPPIPAYNPNGVQEYSKLRREGEKKNKQQQQGGGLLYSTLNQDDDTPPPVPPAYNPERVQEYSVLKREGENKGQQSLSTGATGLYSTIKDTNNQVLVDESAHKPVYADLAIAAKGKRPQAAPRQEQPVVYALVNNKSVPPPIAPPPAPDKYAAVNGNRKSTTQELIMNSSSCSASSGQYYVSDNCSSVTQSPCNPLSVYAGNMSQYNNTIFYFIGTSRIDFTVTMDSVQNITLHGLDQSPTIHCSSGSITVNTSSHVSFSNLSFQRCSIAFDYSSNITITGSSFENMFLPRLLHNVFDSKITSSALYRVVIFIYYDPPPVCYNELHHYSLTLTNVTMTDGNIRFSMDHGTSYNVSIIINNLNINSSGGISAGGVGFYFIESLFSVYAANSSVSNTFDGFDSQFSESQKSKDCNIKGVESLSTIEIIDYRSHNNWRGIRFITDASYFEFNNYHVAITVKSCLLSDNYIDGLYIDGGILTSSNLISVIDTELIGNQRNVIIRSISLLNNINITNTLSTGLVIISSVVTVENKLVFKNNTGVVGGGMAINSSSVVALSPSANLEFIHNHATYKGGGIYIEENSKFQFKQISSFIPLTLKDNTAGVAGSDIYGFIYPFSYFNLTNSKINVSSNPVRFFFCNPDTLMTQNHDQYAEQQIFSGQPLKYNVALFVSTSNTGVFTPRDGAVLIKIDQISMAYAHITDDCSLIEYKPGSLAYTRHEIMIEVINYPYKLQSHFIFNECPIGFSVNSSEVCDCSQSLSRENVTCDLDSQNITHNGLLWIGTYDDTSTPFNANETNPNACIINEDCLLYCSPNPVTFKLNDTGTQCVDSRGHRMCGSCRDGYSLLMGSNKCGHCHNNYMMIAWIALFAVMGILLVVLLIALNLTVSVGTLNGLLFYANIVKLYEPVFSRKGALPVLSQVISWINLDFGFEICFYNGMDSYAKQWLQFAFPLYLWIIIIIIIQLCRRNGKISRLMGSHAVPVLSTLFLLSYTKLVRTIVIVLHKREVTLHCTNDESVRSVSLWYEDPNVEYAKGKHAGLFGFALLVSIFFVIPYTLFLLLNPFYEKHLSNLKLLKKIWDRFKPIIDAYSGPMKDEYRFWPGLLLVARIPVLLSVTLVDSFIQSQHFLLSMLLTVLAIVLSLSHCFGGVYKKRMNNVLEVWFLFNLCIMVGLSVALNEDSKVLIWYNTCLSVFIFSFILIVVYHLYLQLSPMKNYDALIKKLFKKQDVDDDQDVTELHKTVDQQMREIVPTSTDVRLSDSRESVVDLF</sequence>
<feature type="region of interest" description="Disordered" evidence="1">
    <location>
        <begin position="258"/>
        <end position="324"/>
    </location>
</feature>
<dbReference type="InterPro" id="IPR036116">
    <property type="entry name" value="FN3_sf"/>
</dbReference>
<evidence type="ECO:0000256" key="3">
    <source>
        <dbReference type="SAM" id="SignalP"/>
    </source>
</evidence>
<dbReference type="InterPro" id="IPR013783">
    <property type="entry name" value="Ig-like_fold"/>
</dbReference>
<feature type="compositionally biased region" description="Basic and acidic residues" evidence="1">
    <location>
        <begin position="284"/>
        <end position="294"/>
    </location>
</feature>
<keyword evidence="3" id="KW-0732">Signal</keyword>
<evidence type="ECO:0000313" key="5">
    <source>
        <dbReference type="EnsemblMetazoa" id="Aqu2.1.31845_001"/>
    </source>
</evidence>
<protein>
    <recommendedName>
        <fullName evidence="4">Fibronectin type-III domain-containing protein</fullName>
    </recommendedName>
</protein>
<keyword evidence="2" id="KW-1133">Transmembrane helix</keyword>
<organism evidence="5">
    <name type="scientific">Amphimedon queenslandica</name>
    <name type="common">Sponge</name>
    <dbReference type="NCBI Taxonomy" id="400682"/>
    <lineage>
        <taxon>Eukaryota</taxon>
        <taxon>Metazoa</taxon>
        <taxon>Porifera</taxon>
        <taxon>Demospongiae</taxon>
        <taxon>Heteroscleromorpha</taxon>
        <taxon>Haplosclerida</taxon>
        <taxon>Niphatidae</taxon>
        <taxon>Amphimedon</taxon>
    </lineage>
</organism>
<feature type="transmembrane region" description="Helical" evidence="2">
    <location>
        <begin position="1446"/>
        <end position="1470"/>
    </location>
</feature>
<feature type="transmembrane region" description="Helical" evidence="2">
    <location>
        <begin position="1421"/>
        <end position="1440"/>
    </location>
</feature>
<proteinExistence type="predicted"/>
<dbReference type="CDD" id="cd00063">
    <property type="entry name" value="FN3"/>
    <property type="match status" value="1"/>
</dbReference>
<dbReference type="SUPFAM" id="SSF49265">
    <property type="entry name" value="Fibronectin type III"/>
    <property type="match status" value="1"/>
</dbReference>
<name>A0A1X7UV36_AMPQE</name>
<feature type="signal peptide" evidence="3">
    <location>
        <begin position="1"/>
        <end position="17"/>
    </location>
</feature>
<dbReference type="InterPro" id="IPR003961">
    <property type="entry name" value="FN3_dom"/>
</dbReference>
<feature type="transmembrane region" description="Helical" evidence="2">
    <location>
        <begin position="1127"/>
        <end position="1160"/>
    </location>
</feature>
<keyword evidence="2" id="KW-0812">Transmembrane</keyword>
<evidence type="ECO:0000256" key="2">
    <source>
        <dbReference type="SAM" id="Phobius"/>
    </source>
</evidence>
<keyword evidence="2" id="KW-0472">Membrane</keyword>
<feature type="transmembrane region" description="Helical" evidence="2">
    <location>
        <begin position="1209"/>
        <end position="1227"/>
    </location>
</feature>
<feature type="transmembrane region" description="Helical" evidence="2">
    <location>
        <begin position="1392"/>
        <end position="1414"/>
    </location>
</feature>